<keyword evidence="3" id="KW-1185">Reference proteome</keyword>
<evidence type="ECO:0000313" key="3">
    <source>
        <dbReference type="Proteomes" id="UP001143981"/>
    </source>
</evidence>
<protein>
    <submittedName>
        <fullName evidence="2">Cdc25 phosphatase Ibp1</fullName>
        <ecNumber evidence="2">3.1.3.48</ecNumber>
    </submittedName>
</protein>
<dbReference type="Proteomes" id="UP001143981">
    <property type="component" value="Unassembled WGS sequence"/>
</dbReference>
<dbReference type="GO" id="GO:0005737">
    <property type="term" value="C:cytoplasm"/>
    <property type="evidence" value="ECO:0007669"/>
    <property type="project" value="TreeGrafter"/>
</dbReference>
<accession>A0A9W7YCD1</accession>
<dbReference type="SUPFAM" id="SSF52821">
    <property type="entry name" value="Rhodanese/Cell cycle control phosphatase"/>
    <property type="match status" value="1"/>
</dbReference>
<dbReference type="InterPro" id="IPR036873">
    <property type="entry name" value="Rhodanese-like_dom_sf"/>
</dbReference>
<organism evidence="2 3">
    <name type="scientific">Coemansia biformis</name>
    <dbReference type="NCBI Taxonomy" id="1286918"/>
    <lineage>
        <taxon>Eukaryota</taxon>
        <taxon>Fungi</taxon>
        <taxon>Fungi incertae sedis</taxon>
        <taxon>Zoopagomycota</taxon>
        <taxon>Kickxellomycotina</taxon>
        <taxon>Kickxellomycetes</taxon>
        <taxon>Kickxellales</taxon>
        <taxon>Kickxellaceae</taxon>
        <taxon>Coemansia</taxon>
    </lineage>
</organism>
<comment type="caution">
    <text evidence="2">The sequence shown here is derived from an EMBL/GenBank/DDBJ whole genome shotgun (WGS) entry which is preliminary data.</text>
</comment>
<keyword evidence="2" id="KW-0378">Hydrolase</keyword>
<dbReference type="EC" id="3.1.3.48" evidence="2"/>
<gene>
    <name evidence="2" type="primary">ibp1</name>
    <name evidence="2" type="ORF">LPJ61_002821</name>
</gene>
<dbReference type="SMART" id="SM00450">
    <property type="entry name" value="RHOD"/>
    <property type="match status" value="1"/>
</dbReference>
<dbReference type="InterPro" id="IPR001763">
    <property type="entry name" value="Rhodanese-like_dom"/>
</dbReference>
<dbReference type="GO" id="GO:0004792">
    <property type="term" value="F:thiosulfate-cyanide sulfurtransferase activity"/>
    <property type="evidence" value="ECO:0007669"/>
    <property type="project" value="InterPro"/>
</dbReference>
<dbReference type="PANTHER" id="PTHR10828">
    <property type="entry name" value="M-PHASE INDUCER PHOSPHATASE DUAL SPECIFICITY PHOSPHATASE CDC25"/>
    <property type="match status" value="1"/>
</dbReference>
<dbReference type="EMBL" id="JANBOI010000401">
    <property type="protein sequence ID" value="KAJ1730824.1"/>
    <property type="molecule type" value="Genomic_DNA"/>
</dbReference>
<dbReference type="PROSITE" id="PS50206">
    <property type="entry name" value="RHODANESE_3"/>
    <property type="match status" value="1"/>
</dbReference>
<dbReference type="GO" id="GO:0004725">
    <property type="term" value="F:protein tyrosine phosphatase activity"/>
    <property type="evidence" value="ECO:0007669"/>
    <property type="project" value="UniProtKB-EC"/>
</dbReference>
<reference evidence="2" key="1">
    <citation type="submission" date="2022-07" db="EMBL/GenBank/DDBJ databases">
        <title>Phylogenomic reconstructions and comparative analyses of Kickxellomycotina fungi.</title>
        <authorList>
            <person name="Reynolds N.K."/>
            <person name="Stajich J.E."/>
            <person name="Barry K."/>
            <person name="Grigoriev I.V."/>
            <person name="Crous P."/>
            <person name="Smith M.E."/>
        </authorList>
    </citation>
    <scope>NUCLEOTIDE SEQUENCE</scope>
    <source>
        <strain evidence="2">BCRC 34381</strain>
    </source>
</reference>
<dbReference type="PANTHER" id="PTHR10828:SF38">
    <property type="entry name" value="ARSENICAL-RESISTANCE PROTEIN 2-RELATED"/>
    <property type="match status" value="1"/>
</dbReference>
<dbReference type="InterPro" id="IPR001307">
    <property type="entry name" value="Thiosulphate_STrfase_CS"/>
</dbReference>
<dbReference type="GO" id="GO:0005634">
    <property type="term" value="C:nucleus"/>
    <property type="evidence" value="ECO:0007669"/>
    <property type="project" value="TreeGrafter"/>
</dbReference>
<dbReference type="Gene3D" id="3.40.250.10">
    <property type="entry name" value="Rhodanese-like domain"/>
    <property type="match status" value="1"/>
</dbReference>
<dbReference type="OrthoDB" id="102559at2759"/>
<dbReference type="AlphaFoldDB" id="A0A9W7YCD1"/>
<dbReference type="PROSITE" id="PS00380">
    <property type="entry name" value="RHODANESE_1"/>
    <property type="match status" value="1"/>
</dbReference>
<sequence>MASYISADELARLVGDPRQTPGADYLIVDVRDEDYHIGHIPGAVNVPAHDIRLRAGELIDKYGQVPRIVFHCALSQQRGPKSARVYSEIAQERLMIEGPGSPLAKQTVQVLRGGFVGWADRFLRTKPELVEDFDQARWDAL</sequence>
<proteinExistence type="predicted"/>
<dbReference type="Pfam" id="PF00581">
    <property type="entry name" value="Rhodanese"/>
    <property type="match status" value="1"/>
</dbReference>
<evidence type="ECO:0000259" key="1">
    <source>
        <dbReference type="PROSITE" id="PS50206"/>
    </source>
</evidence>
<evidence type="ECO:0000313" key="2">
    <source>
        <dbReference type="EMBL" id="KAJ1730824.1"/>
    </source>
</evidence>
<feature type="domain" description="Rhodanese" evidence="1">
    <location>
        <begin position="21"/>
        <end position="127"/>
    </location>
</feature>
<name>A0A9W7YCD1_9FUNG</name>